<feature type="compositionally biased region" description="Basic and acidic residues" evidence="1">
    <location>
        <begin position="50"/>
        <end position="68"/>
    </location>
</feature>
<proteinExistence type="predicted"/>
<comment type="caution">
    <text evidence="2">The sequence shown here is derived from an EMBL/GenBank/DDBJ whole genome shotgun (WGS) entry which is preliminary data.</text>
</comment>
<feature type="compositionally biased region" description="Basic and acidic residues" evidence="1">
    <location>
        <begin position="90"/>
        <end position="107"/>
    </location>
</feature>
<sequence>MGNGNRKNRDRESRDHYGKGKGKMFEEANSKWVKVPEKGSKRTSTYRGNYRGDGENSYRRPVRREEMRVGGQENQNHISSGRARVQEAQNETREEVCEDGEIKHAEEGLTITPSPELQEALTKTQAAGIEEISDPTEEEEGLQKIQGLLGNHVDDKEDGEVMEMDEIKAVFLEHGIDMDAADDLPDCSEEEAEGMLMGQEEEEASAHEGEAQVLVEADKDATAEELAKKHGTPKPGIRHGENSKQLESKGPSNLKSGHQKDKINVILSYNVMALQWKIIGMLSCCYWRSLGLYISYGFAIECRRGHDTSLLILFTEPHGSELTDKGWVWLQGKIVIGHGKMCGLGLRLAQSRFDWHQESYKGGISLNGVSLNTFTCLVVRRYQRENLQTFEEAGKVAQLILLGNGGFEACGLGLLLSWSLRGDLPARILREKIVGISSEYRYSDDIPTKQVVGNNSSEFLLSSEIPRNFPTEFRGNKFPRKFRGPFVCRKCPRNIPRENIVGIFPRTFIDRCVLDIYTSIDRNIPTEIFLGIFRGTCPSVYSEELVPRNIPREQFLGIF</sequence>
<organism evidence="2 3">
    <name type="scientific">Brassica cretica</name>
    <name type="common">Mustard</name>
    <dbReference type="NCBI Taxonomy" id="69181"/>
    <lineage>
        <taxon>Eukaryota</taxon>
        <taxon>Viridiplantae</taxon>
        <taxon>Streptophyta</taxon>
        <taxon>Embryophyta</taxon>
        <taxon>Tracheophyta</taxon>
        <taxon>Spermatophyta</taxon>
        <taxon>Magnoliopsida</taxon>
        <taxon>eudicotyledons</taxon>
        <taxon>Gunneridae</taxon>
        <taxon>Pentapetalae</taxon>
        <taxon>rosids</taxon>
        <taxon>malvids</taxon>
        <taxon>Brassicales</taxon>
        <taxon>Brassicaceae</taxon>
        <taxon>Brassiceae</taxon>
        <taxon>Brassica</taxon>
    </lineage>
</organism>
<dbReference type="AlphaFoldDB" id="A0A8S9KR56"/>
<feature type="compositionally biased region" description="Acidic residues" evidence="1">
    <location>
        <begin position="131"/>
        <end position="140"/>
    </location>
</feature>
<feature type="region of interest" description="Disordered" evidence="1">
    <location>
        <begin position="1"/>
        <end position="142"/>
    </location>
</feature>
<feature type="compositionally biased region" description="Polar residues" evidence="1">
    <location>
        <begin position="111"/>
        <end position="125"/>
    </location>
</feature>
<feature type="compositionally biased region" description="Basic and acidic residues" evidence="1">
    <location>
        <begin position="7"/>
        <end position="40"/>
    </location>
</feature>
<dbReference type="EMBL" id="QGKW02000717">
    <property type="protein sequence ID" value="KAF2595776.1"/>
    <property type="molecule type" value="Genomic_DNA"/>
</dbReference>
<dbReference type="Proteomes" id="UP000712281">
    <property type="component" value="Unassembled WGS sequence"/>
</dbReference>
<name>A0A8S9KR56_BRACR</name>
<feature type="region of interest" description="Disordered" evidence="1">
    <location>
        <begin position="225"/>
        <end position="257"/>
    </location>
</feature>
<gene>
    <name evidence="2" type="ORF">F2Q68_00009265</name>
</gene>
<reference evidence="2" key="1">
    <citation type="submission" date="2019-12" db="EMBL/GenBank/DDBJ databases">
        <title>Genome sequencing and annotation of Brassica cretica.</title>
        <authorList>
            <person name="Studholme D.J."/>
            <person name="Sarris P.F."/>
        </authorList>
    </citation>
    <scope>NUCLEOTIDE SEQUENCE</scope>
    <source>
        <strain evidence="2">PFS-001/15</strain>
        <tissue evidence="2">Leaf</tissue>
    </source>
</reference>
<protein>
    <submittedName>
        <fullName evidence="2">Uncharacterized protein</fullName>
    </submittedName>
</protein>
<evidence type="ECO:0000313" key="3">
    <source>
        <dbReference type="Proteomes" id="UP000712281"/>
    </source>
</evidence>
<accession>A0A8S9KR56</accession>
<evidence type="ECO:0000256" key="1">
    <source>
        <dbReference type="SAM" id="MobiDB-lite"/>
    </source>
</evidence>
<feature type="compositionally biased region" description="Basic and acidic residues" evidence="1">
    <location>
        <begin position="238"/>
        <end position="247"/>
    </location>
</feature>
<evidence type="ECO:0000313" key="2">
    <source>
        <dbReference type="EMBL" id="KAF2595776.1"/>
    </source>
</evidence>